<comment type="subcellular location">
    <subcellularLocation>
        <location evidence="3">Cytoplasm</location>
    </subcellularLocation>
</comment>
<dbReference type="RefSeq" id="WP_053233512.1">
    <property type="nucleotide sequence ID" value="NZ_CP011125.1"/>
</dbReference>
<comment type="similarity">
    <text evidence="3">Belongs to the acyl carrier protein (ACP) family.</text>
</comment>
<keyword evidence="6" id="KW-1185">Reference proteome</keyword>
<sequence>MSTANDVLPRLMTLAAERFGKRASELRPADDLFDALGIDSVEAMSLVTALEERFAIEIPDYEVQDVRTFEELATVIARRV</sequence>
<evidence type="ECO:0000259" key="4">
    <source>
        <dbReference type="PROSITE" id="PS50075"/>
    </source>
</evidence>
<comment type="PTM">
    <text evidence="3">4'-phosphopantetheine is transferred from CoA to a specific serine of apo-ACP by AcpS. This modification is essential for activity because fatty acids are bound in thioester linkage to the sulfhydryl of the prosthetic group.</text>
</comment>
<gene>
    <name evidence="3" type="primary">acpP</name>
    <name evidence="5" type="ORF">DB32_003478</name>
</gene>
<dbReference type="HAMAP" id="MF_01217">
    <property type="entry name" value="Acyl_carrier"/>
    <property type="match status" value="1"/>
</dbReference>
<dbReference type="InterPro" id="IPR009081">
    <property type="entry name" value="PP-bd_ACP"/>
</dbReference>
<dbReference type="Pfam" id="PF00550">
    <property type="entry name" value="PP-binding"/>
    <property type="match status" value="1"/>
</dbReference>
<keyword evidence="3" id="KW-0276">Fatty acid metabolism</keyword>
<dbReference type="GO" id="GO:0005737">
    <property type="term" value="C:cytoplasm"/>
    <property type="evidence" value="ECO:0007669"/>
    <property type="project" value="UniProtKB-SubCell"/>
</dbReference>
<evidence type="ECO:0000256" key="3">
    <source>
        <dbReference type="HAMAP-Rule" id="MF_01217"/>
    </source>
</evidence>
<dbReference type="KEGG" id="samy:DB32_003478"/>
<dbReference type="GO" id="GO:0000036">
    <property type="term" value="F:acyl carrier activity"/>
    <property type="evidence" value="ECO:0007669"/>
    <property type="project" value="UniProtKB-UniRule"/>
</dbReference>
<dbReference type="SUPFAM" id="SSF47336">
    <property type="entry name" value="ACP-like"/>
    <property type="match status" value="1"/>
</dbReference>
<reference evidence="5 6" key="1">
    <citation type="submission" date="2015-03" db="EMBL/GenBank/DDBJ databases">
        <title>Genome assembly of Sandaracinus amylolyticus DSM 53668.</title>
        <authorList>
            <person name="Sharma G."/>
            <person name="Subramanian S."/>
        </authorList>
    </citation>
    <scope>NUCLEOTIDE SEQUENCE [LARGE SCALE GENOMIC DNA]</scope>
    <source>
        <strain evidence="5 6">DSM 53668</strain>
    </source>
</reference>
<dbReference type="UniPathway" id="UPA00094"/>
<evidence type="ECO:0000256" key="1">
    <source>
        <dbReference type="ARBA" id="ARBA00022450"/>
    </source>
</evidence>
<protein>
    <recommendedName>
        <fullName evidence="3">Acyl carrier protein</fullName>
        <shortName evidence="3">ACP</shortName>
    </recommendedName>
</protein>
<comment type="pathway">
    <text evidence="3">Lipid metabolism; fatty acid biosynthesis.</text>
</comment>
<evidence type="ECO:0000313" key="5">
    <source>
        <dbReference type="EMBL" id="AKF06329.1"/>
    </source>
</evidence>
<keyword evidence="1 3" id="KW-0596">Phosphopantetheine</keyword>
<dbReference type="PROSITE" id="PS50075">
    <property type="entry name" value="CARRIER"/>
    <property type="match status" value="1"/>
</dbReference>
<feature type="modified residue" description="O-(pantetheine 4'-phosphoryl)serine" evidence="3">
    <location>
        <position position="40"/>
    </location>
</feature>
<dbReference type="Gene3D" id="1.10.1200.10">
    <property type="entry name" value="ACP-like"/>
    <property type="match status" value="1"/>
</dbReference>
<dbReference type="EMBL" id="CP011125">
    <property type="protein sequence ID" value="AKF06329.1"/>
    <property type="molecule type" value="Genomic_DNA"/>
</dbReference>
<keyword evidence="3" id="KW-0444">Lipid biosynthesis</keyword>
<keyword evidence="3" id="KW-0275">Fatty acid biosynthesis</keyword>
<dbReference type="OrthoDB" id="9804551at2"/>
<dbReference type="InterPro" id="IPR003231">
    <property type="entry name" value="ACP"/>
</dbReference>
<keyword evidence="2 3" id="KW-0597">Phosphoprotein</keyword>
<proteinExistence type="inferred from homology"/>
<dbReference type="STRING" id="927083.DB32_003478"/>
<dbReference type="InterPro" id="IPR036736">
    <property type="entry name" value="ACP-like_sf"/>
</dbReference>
<keyword evidence="3" id="KW-0963">Cytoplasm</keyword>
<dbReference type="AlphaFoldDB" id="A0A0F6SF50"/>
<comment type="function">
    <text evidence="3">Carrier of the growing fatty acid chain in fatty acid biosynthesis.</text>
</comment>
<feature type="domain" description="Carrier" evidence="4">
    <location>
        <begin position="5"/>
        <end position="80"/>
    </location>
</feature>
<evidence type="ECO:0000313" key="6">
    <source>
        <dbReference type="Proteomes" id="UP000034883"/>
    </source>
</evidence>
<keyword evidence="3" id="KW-0443">Lipid metabolism</keyword>
<evidence type="ECO:0000256" key="2">
    <source>
        <dbReference type="ARBA" id="ARBA00022553"/>
    </source>
</evidence>
<name>A0A0F6SF50_9BACT</name>
<accession>A0A0F6SF50</accession>
<organism evidence="5 6">
    <name type="scientific">Sandaracinus amylolyticus</name>
    <dbReference type="NCBI Taxonomy" id="927083"/>
    <lineage>
        <taxon>Bacteria</taxon>
        <taxon>Pseudomonadati</taxon>
        <taxon>Myxococcota</taxon>
        <taxon>Polyangia</taxon>
        <taxon>Polyangiales</taxon>
        <taxon>Sandaracinaceae</taxon>
        <taxon>Sandaracinus</taxon>
    </lineage>
</organism>
<dbReference type="Proteomes" id="UP000034883">
    <property type="component" value="Chromosome"/>
</dbReference>